<comment type="similarity">
    <text evidence="1 4">Belongs to the glycosyl hydrolase 28 family.</text>
</comment>
<evidence type="ECO:0000256" key="5">
    <source>
        <dbReference type="SAM" id="SignalP"/>
    </source>
</evidence>
<dbReference type="Gene3D" id="2.160.20.10">
    <property type="entry name" value="Single-stranded right-handed beta-helix, Pectin lyase-like"/>
    <property type="match status" value="1"/>
</dbReference>
<dbReference type="GO" id="GO:0005975">
    <property type="term" value="P:carbohydrate metabolic process"/>
    <property type="evidence" value="ECO:0007669"/>
    <property type="project" value="InterPro"/>
</dbReference>
<dbReference type="SUPFAM" id="SSF51126">
    <property type="entry name" value="Pectin lyase-like"/>
    <property type="match status" value="1"/>
</dbReference>
<dbReference type="Gene3D" id="2.60.40.10">
    <property type="entry name" value="Immunoglobulins"/>
    <property type="match status" value="1"/>
</dbReference>
<keyword evidence="3 4" id="KW-0326">Glycosidase</keyword>
<dbReference type="InterPro" id="IPR051801">
    <property type="entry name" value="GH28_Enzymes"/>
</dbReference>
<evidence type="ECO:0000256" key="1">
    <source>
        <dbReference type="ARBA" id="ARBA00008834"/>
    </source>
</evidence>
<organism evidence="6 7">
    <name type="scientific">Paludibaculum fermentans</name>
    <dbReference type="NCBI Taxonomy" id="1473598"/>
    <lineage>
        <taxon>Bacteria</taxon>
        <taxon>Pseudomonadati</taxon>
        <taxon>Acidobacteriota</taxon>
        <taxon>Terriglobia</taxon>
        <taxon>Bryobacterales</taxon>
        <taxon>Bryobacteraceae</taxon>
        <taxon>Paludibaculum</taxon>
    </lineage>
</organism>
<dbReference type="InterPro" id="IPR011050">
    <property type="entry name" value="Pectin_lyase_fold/virulence"/>
</dbReference>
<dbReference type="PANTHER" id="PTHR31339">
    <property type="entry name" value="PECTIN LYASE-RELATED"/>
    <property type="match status" value="1"/>
</dbReference>
<evidence type="ECO:0000313" key="6">
    <source>
        <dbReference type="EMBL" id="QOY85854.1"/>
    </source>
</evidence>
<reference evidence="6 7" key="1">
    <citation type="submission" date="2020-10" db="EMBL/GenBank/DDBJ databases">
        <title>Complete genome sequence of Paludibaculum fermentans P105T, a facultatively anaerobic acidobacterium capable of dissimilatory Fe(III) reduction.</title>
        <authorList>
            <person name="Dedysh S.N."/>
            <person name="Beletsky A.V."/>
            <person name="Kulichevskaya I.S."/>
            <person name="Mardanov A.V."/>
            <person name="Ravin N.V."/>
        </authorList>
    </citation>
    <scope>NUCLEOTIDE SEQUENCE [LARGE SCALE GENOMIC DNA]</scope>
    <source>
        <strain evidence="6 7">P105</strain>
    </source>
</reference>
<dbReference type="Pfam" id="PF00295">
    <property type="entry name" value="Glyco_hydro_28"/>
    <property type="match status" value="1"/>
</dbReference>
<dbReference type="AlphaFoldDB" id="A0A7S7SIA1"/>
<dbReference type="InterPro" id="IPR000743">
    <property type="entry name" value="Glyco_hydro_28"/>
</dbReference>
<dbReference type="RefSeq" id="WP_194447524.1">
    <property type="nucleotide sequence ID" value="NZ_CP063849.1"/>
</dbReference>
<dbReference type="KEGG" id="pfer:IRI77_23940"/>
<dbReference type="Proteomes" id="UP000593892">
    <property type="component" value="Chromosome"/>
</dbReference>
<evidence type="ECO:0000256" key="4">
    <source>
        <dbReference type="RuleBase" id="RU361169"/>
    </source>
</evidence>
<evidence type="ECO:0000256" key="2">
    <source>
        <dbReference type="ARBA" id="ARBA00022801"/>
    </source>
</evidence>
<gene>
    <name evidence="6" type="ORF">IRI77_23940</name>
</gene>
<protein>
    <submittedName>
        <fullName evidence="6">Ig-like domain repeat protein</fullName>
    </submittedName>
</protein>
<sequence>MKTTKWSTLFLCFCGATTAGLMAQDTRNVTEPITPKVCAVLRAPLKSAADGPVLGDTADEQNAESSRETTTLQTALLNCTKGQAVELTLGVNPSFNAFLLEPVTLPANVSLIIDGGVTVYGSRDPSRYQDNSDHAQGAICGTVGEYQVDRGCLPLFTLRTDNGIYGYGVIDGQGNRTILSGDNQGISWWDMAFKKKNSSNEQASPKIINAGVAGAFASNVVLHKITIRNPPFHTVGFGGNGFTVWGVKVQAPWTMPNSDGFDIHGSNITIYDTTVAIGDQDIAISTNNIDTSNITVRKFRGYNKGGITILAGGDSHLTSNLLFEELLFTGSLPSVVGTTVNGVTEATLMQPPYSLQSYAQALPTSTGDLKAMQITTNISSSTGSKPGNTISNVTFQSVCVQDIVRPINIVPLSPFKSTDNLPAIAGVVFRDVHVLPPTAQFPKTNKGVPVTPAAAGGYGFFLQADPSRNYYNDITLDNVVFDDVAQGQTSLAEITAIGTAFTTVNNVYPPILNNLNNQAAASAAGPTLNLDSNFYAKATSVSDPSLAYACPAKPPFVTGELYLTLGRTLPLGEPSSLPTATINAGGSVTLNAVVQPIMSQSTFFNPKGYNAQPGLLAVGSPALTNPVEFYEGDVLVGTAKLSANGTLATLAIRHLKPGTHVFTARYPADAYYDATAFGSVTVVVRDWPRSSPACGPSGEAGCPVPAQQ</sequence>
<dbReference type="GO" id="GO:0004650">
    <property type="term" value="F:polygalacturonase activity"/>
    <property type="evidence" value="ECO:0007669"/>
    <property type="project" value="InterPro"/>
</dbReference>
<feature type="chain" id="PRO_5032832793" evidence="5">
    <location>
        <begin position="24"/>
        <end position="708"/>
    </location>
</feature>
<dbReference type="EMBL" id="CP063849">
    <property type="protein sequence ID" value="QOY85854.1"/>
    <property type="molecule type" value="Genomic_DNA"/>
</dbReference>
<name>A0A7S7SIA1_PALFE</name>
<dbReference type="PANTHER" id="PTHR31339:SF9">
    <property type="entry name" value="PLASMIN AND FIBRONECTIN-BINDING PROTEIN A"/>
    <property type="match status" value="1"/>
</dbReference>
<evidence type="ECO:0000313" key="7">
    <source>
        <dbReference type="Proteomes" id="UP000593892"/>
    </source>
</evidence>
<accession>A0A7S7SIA1</accession>
<evidence type="ECO:0000256" key="3">
    <source>
        <dbReference type="ARBA" id="ARBA00023295"/>
    </source>
</evidence>
<keyword evidence="5" id="KW-0732">Signal</keyword>
<keyword evidence="7" id="KW-1185">Reference proteome</keyword>
<dbReference type="InterPro" id="IPR012334">
    <property type="entry name" value="Pectin_lyas_fold"/>
</dbReference>
<feature type="signal peptide" evidence="5">
    <location>
        <begin position="1"/>
        <end position="23"/>
    </location>
</feature>
<keyword evidence="2 4" id="KW-0378">Hydrolase</keyword>
<dbReference type="InterPro" id="IPR013783">
    <property type="entry name" value="Ig-like_fold"/>
</dbReference>
<proteinExistence type="inferred from homology"/>